<keyword evidence="10 12" id="KW-0472">Membrane</keyword>
<dbReference type="SUPFAM" id="SSF103190">
    <property type="entry name" value="Sensory domain-like"/>
    <property type="match status" value="2"/>
</dbReference>
<dbReference type="CDD" id="cd06225">
    <property type="entry name" value="HAMP"/>
    <property type="match status" value="1"/>
</dbReference>
<dbReference type="SUPFAM" id="SSF47384">
    <property type="entry name" value="Homodimeric domain of signal transducing histidine kinase"/>
    <property type="match status" value="1"/>
</dbReference>
<keyword evidence="4" id="KW-1003">Cell membrane</keyword>
<evidence type="ECO:0000313" key="16">
    <source>
        <dbReference type="Proteomes" id="UP000756860"/>
    </source>
</evidence>
<organism evidence="15 16">
    <name type="scientific">Geomobilimonas luticola</name>
    <dbReference type="NCBI Taxonomy" id="1114878"/>
    <lineage>
        <taxon>Bacteria</taxon>
        <taxon>Pseudomonadati</taxon>
        <taxon>Thermodesulfobacteriota</taxon>
        <taxon>Desulfuromonadia</taxon>
        <taxon>Geobacterales</taxon>
        <taxon>Geobacteraceae</taxon>
        <taxon>Geomobilimonas</taxon>
    </lineage>
</organism>
<dbReference type="InterPro" id="IPR003661">
    <property type="entry name" value="HisK_dim/P_dom"/>
</dbReference>
<keyword evidence="11" id="KW-0175">Coiled coil</keyword>
<dbReference type="EC" id="2.7.13.3" evidence="3"/>
<evidence type="ECO:0000256" key="4">
    <source>
        <dbReference type="ARBA" id="ARBA00022475"/>
    </source>
</evidence>
<feature type="coiled-coil region" evidence="11">
    <location>
        <begin position="391"/>
        <end position="429"/>
    </location>
</feature>
<dbReference type="SMART" id="SM00388">
    <property type="entry name" value="HisKA"/>
    <property type="match status" value="1"/>
</dbReference>
<feature type="domain" description="Histidine kinase" evidence="13">
    <location>
        <begin position="452"/>
        <end position="660"/>
    </location>
</feature>
<keyword evidence="6" id="KW-0808">Transferase</keyword>
<evidence type="ECO:0000256" key="2">
    <source>
        <dbReference type="ARBA" id="ARBA00004651"/>
    </source>
</evidence>
<proteinExistence type="predicted"/>
<dbReference type="InterPro" id="IPR003660">
    <property type="entry name" value="HAMP_dom"/>
</dbReference>
<dbReference type="InterPro" id="IPR033463">
    <property type="entry name" value="sCache_3"/>
</dbReference>
<feature type="domain" description="HAMP" evidence="14">
    <location>
        <begin position="351"/>
        <end position="403"/>
    </location>
</feature>
<protein>
    <recommendedName>
        <fullName evidence="3">histidine kinase</fullName>
        <ecNumber evidence="3">2.7.13.3</ecNumber>
    </recommendedName>
</protein>
<comment type="caution">
    <text evidence="15">The sequence shown here is derived from an EMBL/GenBank/DDBJ whole genome shotgun (WGS) entry which is preliminary data.</text>
</comment>
<evidence type="ECO:0000313" key="15">
    <source>
        <dbReference type="EMBL" id="MBT0654498.1"/>
    </source>
</evidence>
<keyword evidence="8" id="KW-0418">Kinase</keyword>
<evidence type="ECO:0000256" key="6">
    <source>
        <dbReference type="ARBA" id="ARBA00022679"/>
    </source>
</evidence>
<evidence type="ECO:0000259" key="14">
    <source>
        <dbReference type="PROSITE" id="PS50885"/>
    </source>
</evidence>
<dbReference type="InterPro" id="IPR036890">
    <property type="entry name" value="HATPase_C_sf"/>
</dbReference>
<evidence type="ECO:0000256" key="11">
    <source>
        <dbReference type="SAM" id="Coils"/>
    </source>
</evidence>
<dbReference type="SUPFAM" id="SSF55874">
    <property type="entry name" value="ATPase domain of HSP90 chaperone/DNA topoisomerase II/histidine kinase"/>
    <property type="match status" value="1"/>
</dbReference>
<evidence type="ECO:0000256" key="3">
    <source>
        <dbReference type="ARBA" id="ARBA00012438"/>
    </source>
</evidence>
<dbReference type="InterPro" id="IPR036097">
    <property type="entry name" value="HisK_dim/P_sf"/>
</dbReference>
<dbReference type="RefSeq" id="WP_214176507.1">
    <property type="nucleotide sequence ID" value="NZ_JAHCVK010000011.1"/>
</dbReference>
<dbReference type="InterPro" id="IPR004358">
    <property type="entry name" value="Sig_transdc_His_kin-like_C"/>
</dbReference>
<evidence type="ECO:0000256" key="12">
    <source>
        <dbReference type="SAM" id="Phobius"/>
    </source>
</evidence>
<gene>
    <name evidence="15" type="ORF">KI810_15715</name>
</gene>
<evidence type="ECO:0000256" key="8">
    <source>
        <dbReference type="ARBA" id="ARBA00022777"/>
    </source>
</evidence>
<keyword evidence="16" id="KW-1185">Reference proteome</keyword>
<dbReference type="PROSITE" id="PS50885">
    <property type="entry name" value="HAMP"/>
    <property type="match status" value="1"/>
</dbReference>
<evidence type="ECO:0000256" key="10">
    <source>
        <dbReference type="ARBA" id="ARBA00023136"/>
    </source>
</evidence>
<dbReference type="SMART" id="SM00387">
    <property type="entry name" value="HATPase_c"/>
    <property type="match status" value="1"/>
</dbReference>
<evidence type="ECO:0000256" key="7">
    <source>
        <dbReference type="ARBA" id="ARBA00022692"/>
    </source>
</evidence>
<evidence type="ECO:0000259" key="13">
    <source>
        <dbReference type="PROSITE" id="PS50109"/>
    </source>
</evidence>
<dbReference type="PROSITE" id="PS51257">
    <property type="entry name" value="PROKAR_LIPOPROTEIN"/>
    <property type="match status" value="1"/>
</dbReference>
<comment type="subcellular location">
    <subcellularLocation>
        <location evidence="2">Cell membrane</location>
        <topology evidence="2">Multi-pass membrane protein</topology>
    </subcellularLocation>
</comment>
<dbReference type="Gene3D" id="6.10.340.10">
    <property type="match status" value="1"/>
</dbReference>
<dbReference type="PANTHER" id="PTHR43065:SF42">
    <property type="entry name" value="TWO-COMPONENT SENSOR PPRA"/>
    <property type="match status" value="1"/>
</dbReference>
<dbReference type="SUPFAM" id="SSF158472">
    <property type="entry name" value="HAMP domain-like"/>
    <property type="match status" value="1"/>
</dbReference>
<evidence type="ECO:0000256" key="1">
    <source>
        <dbReference type="ARBA" id="ARBA00000085"/>
    </source>
</evidence>
<dbReference type="InterPro" id="IPR003594">
    <property type="entry name" value="HATPase_dom"/>
</dbReference>
<keyword evidence="9 12" id="KW-1133">Transmembrane helix</keyword>
<feature type="transmembrane region" description="Helical" evidence="12">
    <location>
        <begin position="325"/>
        <end position="349"/>
    </location>
</feature>
<comment type="catalytic activity">
    <reaction evidence="1">
        <text>ATP + protein L-histidine = ADP + protein N-phospho-L-histidine.</text>
        <dbReference type="EC" id="2.7.13.3"/>
    </reaction>
</comment>
<dbReference type="Pfam" id="PF00512">
    <property type="entry name" value="HisKA"/>
    <property type="match status" value="1"/>
</dbReference>
<dbReference type="Pfam" id="PF00672">
    <property type="entry name" value="HAMP"/>
    <property type="match status" value="1"/>
</dbReference>
<dbReference type="Proteomes" id="UP000756860">
    <property type="component" value="Unassembled WGS sequence"/>
</dbReference>
<keyword evidence="5" id="KW-0597">Phosphoprotein</keyword>
<reference evidence="15 16" key="1">
    <citation type="submission" date="2021-05" db="EMBL/GenBank/DDBJ databases">
        <title>The draft genome of Geobacter luticola JCM 17780.</title>
        <authorList>
            <person name="Xu Z."/>
            <person name="Masuda Y."/>
            <person name="Itoh H."/>
            <person name="Senoo K."/>
        </authorList>
    </citation>
    <scope>NUCLEOTIDE SEQUENCE [LARGE SCALE GENOMIC DNA]</scope>
    <source>
        <strain evidence="15 16">JCM 17780</strain>
    </source>
</reference>
<evidence type="ECO:0000256" key="9">
    <source>
        <dbReference type="ARBA" id="ARBA00022989"/>
    </source>
</evidence>
<dbReference type="Gene3D" id="1.10.287.130">
    <property type="match status" value="1"/>
</dbReference>
<dbReference type="PROSITE" id="PS50109">
    <property type="entry name" value="HIS_KIN"/>
    <property type="match status" value="1"/>
</dbReference>
<dbReference type="Pfam" id="PF02518">
    <property type="entry name" value="HATPase_c"/>
    <property type="match status" value="1"/>
</dbReference>
<dbReference type="Gene3D" id="3.30.565.10">
    <property type="entry name" value="Histidine kinase-like ATPase, C-terminal domain"/>
    <property type="match status" value="1"/>
</dbReference>
<dbReference type="InterPro" id="IPR005467">
    <property type="entry name" value="His_kinase_dom"/>
</dbReference>
<feature type="transmembrane region" description="Helical" evidence="12">
    <location>
        <begin position="12"/>
        <end position="35"/>
    </location>
</feature>
<keyword evidence="7 12" id="KW-0812">Transmembrane</keyword>
<dbReference type="PANTHER" id="PTHR43065">
    <property type="entry name" value="SENSOR HISTIDINE KINASE"/>
    <property type="match status" value="1"/>
</dbReference>
<dbReference type="EMBL" id="JAHCVK010000011">
    <property type="protein sequence ID" value="MBT0654498.1"/>
    <property type="molecule type" value="Genomic_DNA"/>
</dbReference>
<dbReference type="Gene3D" id="3.30.450.20">
    <property type="entry name" value="PAS domain"/>
    <property type="match status" value="1"/>
</dbReference>
<dbReference type="InterPro" id="IPR029151">
    <property type="entry name" value="Sensor-like_sf"/>
</dbReference>
<accession>A0ABS5SGK6</accession>
<dbReference type="SMART" id="SM00304">
    <property type="entry name" value="HAMP"/>
    <property type="match status" value="1"/>
</dbReference>
<sequence length="679" mass="74397">MPGLRFPIKLKLTVATLLPLSVAIISCWLTGIIIMNNRITDQARQKVRNDLNSAREIYNHELDHIRDVVKFTANAPYTSAALARNDLAGLASLIGPLRNNEKLHILTVVDANGVVVFRSSNPRIRGDDRSHDPLVSRALKGEVLTGTAVIPPAEIAKEGEELARQAAIKVVPTPHARPNATDMERAGMLMVAAAPVRDEAGNILGALYGGVLLNNDNTLVDRIKKTVYEGNKFKGQDVGSATIFLRDLRIATNVQTTGGERAIGTRMSEEVYNRVILGGEKWFSRAFVVNDWFFSAYEPILSPEGVPIGALYTGMLEKPATATKLSMSLLFSGVLLMGTLLGLAVSWFIGSRLARPIRELETMARRVTAGERDLRLTVTSRDEVGDLAAEFNEMTRALAQREEEIGTLNRNLEQKVRERTAQLEEKNLLLVRTQEELVQAAKLADIGILASGVAHEINNPLAIVRGNAELLQMAIPPDDPSREEVDTIAQQVVRMERIVGGLLQFARQERKRLGRVDINRVLAEILRQVGHQVPLEGITVRQELAPSLPEVQGDEEQLRQVFTNLIINAVQSMPAGGDLTVATEKTENAGLRVEVRDTGRGIPAADLEKIFNPFFTTRPEGTGLGLSVSYGIVKEHHGTIEVTSRVDSGTTFRVLLPVSQDNPAKTHRELTDGDSSGTR</sequence>
<evidence type="ECO:0000256" key="5">
    <source>
        <dbReference type="ARBA" id="ARBA00022553"/>
    </source>
</evidence>
<dbReference type="PRINTS" id="PR00344">
    <property type="entry name" value="BCTRLSENSOR"/>
</dbReference>
<name>A0ABS5SGK6_9BACT</name>
<dbReference type="Pfam" id="PF17202">
    <property type="entry name" value="sCache_3_3"/>
    <property type="match status" value="1"/>
</dbReference>
<dbReference type="CDD" id="cd00082">
    <property type="entry name" value="HisKA"/>
    <property type="match status" value="1"/>
</dbReference>